<organism evidence="1 2">
    <name type="scientific">Zhongshania arctica</name>
    <dbReference type="NCBI Taxonomy" id="3238302"/>
    <lineage>
        <taxon>Bacteria</taxon>
        <taxon>Pseudomonadati</taxon>
        <taxon>Pseudomonadota</taxon>
        <taxon>Gammaproteobacteria</taxon>
        <taxon>Cellvibrionales</taxon>
        <taxon>Spongiibacteraceae</taxon>
        <taxon>Zhongshania</taxon>
    </lineage>
</organism>
<dbReference type="Proteomes" id="UP001557484">
    <property type="component" value="Unassembled WGS sequence"/>
</dbReference>
<name>A0ABV3TZU1_9GAMM</name>
<protein>
    <recommendedName>
        <fullName evidence="3">Zinc-finger domain-containing protein</fullName>
    </recommendedName>
</protein>
<sequence length="86" mass="10094">MLNCKQFTDLASGHIDHQHTGWKRLEIGFHLMICHHCRRFSRHLDRSRQTGAKIAEQLWRSDPTVTDKIYTRIIQVPTSENEPGNQ</sequence>
<reference evidence="1 2" key="1">
    <citation type="journal article" date="2011" name="Int. J. Syst. Evol. Microbiol.">
        <title>Zhongshania antarctica gen. nov., sp. nov. and Zhongshania guokunii sp. nov., gammaproteobacteria respectively isolated from coastal attached (fast) ice and surface seawater of the Antarctic.</title>
        <authorList>
            <person name="Li H.J."/>
            <person name="Zhang X.Y."/>
            <person name="Chen C.X."/>
            <person name="Zhang Y.J."/>
            <person name="Gao Z.M."/>
            <person name="Yu Y."/>
            <person name="Chen X.L."/>
            <person name="Chen B."/>
            <person name="Zhang Y.Z."/>
        </authorList>
    </citation>
    <scope>NUCLEOTIDE SEQUENCE [LARGE SCALE GENOMIC DNA]</scope>
    <source>
        <strain evidence="1 2">R06B22</strain>
    </source>
</reference>
<comment type="caution">
    <text evidence="1">The sequence shown here is derived from an EMBL/GenBank/DDBJ whole genome shotgun (WGS) entry which is preliminary data.</text>
</comment>
<keyword evidence="2" id="KW-1185">Reference proteome</keyword>
<evidence type="ECO:0000313" key="2">
    <source>
        <dbReference type="Proteomes" id="UP001557484"/>
    </source>
</evidence>
<evidence type="ECO:0000313" key="1">
    <source>
        <dbReference type="EMBL" id="MEX1667148.1"/>
    </source>
</evidence>
<accession>A0ABV3TZU1</accession>
<evidence type="ECO:0008006" key="3">
    <source>
        <dbReference type="Google" id="ProtNLM"/>
    </source>
</evidence>
<proteinExistence type="predicted"/>
<gene>
    <name evidence="1" type="ORF">AB4875_16755</name>
</gene>
<dbReference type="EMBL" id="JBFRYB010000002">
    <property type="protein sequence ID" value="MEX1667148.1"/>
    <property type="molecule type" value="Genomic_DNA"/>
</dbReference>
<dbReference type="RefSeq" id="WP_368377261.1">
    <property type="nucleotide sequence ID" value="NZ_JBFRYB010000002.1"/>
</dbReference>